<dbReference type="SUPFAM" id="SSF56935">
    <property type="entry name" value="Porins"/>
    <property type="match status" value="1"/>
</dbReference>
<accession>A0ABS3CET5</accession>
<dbReference type="PANTHER" id="PTHR35093">
    <property type="entry name" value="OUTER MEMBRANE PROTEIN NMB0088-RELATED"/>
    <property type="match status" value="1"/>
</dbReference>
<evidence type="ECO:0000256" key="8">
    <source>
        <dbReference type="SAM" id="SignalP"/>
    </source>
</evidence>
<keyword evidence="4" id="KW-0812">Transmembrane</keyword>
<feature type="chain" id="PRO_5046188467" evidence="8">
    <location>
        <begin position="21"/>
        <end position="503"/>
    </location>
</feature>
<evidence type="ECO:0000256" key="6">
    <source>
        <dbReference type="ARBA" id="ARBA00023136"/>
    </source>
</evidence>
<dbReference type="InterPro" id="IPR005017">
    <property type="entry name" value="OMPP1/FadL/TodX"/>
</dbReference>
<gene>
    <name evidence="9" type="ORF">J0A69_09255</name>
</gene>
<dbReference type="EMBL" id="JAFKCU010000002">
    <property type="protein sequence ID" value="MBN7815615.1"/>
    <property type="molecule type" value="Genomic_DNA"/>
</dbReference>
<keyword evidence="7" id="KW-0998">Cell outer membrane</keyword>
<name>A0ABS3CET5_9BACT</name>
<dbReference type="Proteomes" id="UP000664480">
    <property type="component" value="Unassembled WGS sequence"/>
</dbReference>
<evidence type="ECO:0000256" key="3">
    <source>
        <dbReference type="ARBA" id="ARBA00022452"/>
    </source>
</evidence>
<dbReference type="RefSeq" id="WP_206586275.1">
    <property type="nucleotide sequence ID" value="NZ_JAFKCU010000002.1"/>
</dbReference>
<protein>
    <submittedName>
        <fullName evidence="9">Outer membrane protein transport protein</fullName>
    </submittedName>
</protein>
<feature type="signal peptide" evidence="8">
    <location>
        <begin position="1"/>
        <end position="20"/>
    </location>
</feature>
<keyword evidence="3" id="KW-1134">Transmembrane beta strand</keyword>
<sequence>MRLKILIFSCLFLTGHALFAQSGYYEDAYRFGHVKPSGSSRIMGIGGTQWSIGGDVSNIAGNPAGLGFFRTSEASVSLGYSDWKVNTIYLDQNKSYSTTNFNLPNLSYVMANPKLDLGRSGFKGGAFGISIQRIANFNTEYGFFSDEIGNTSIIDFYLQDANGIPESQIESFGITGLAYSTYQINPIIFDDNGNVINNPNTYDSFVTGFPFQDENVRQEGNSNQITFSYGANFNHKVFVGGSLGIRNLTFSSIKTYNEEFPDGPLISSSLGERLYINGSGINLNLGLIYKPIDYVNLGFTFQTPTWYALNEEYEASMTANYDNYEFEQEGVTLGRVEAVSDFILGSYNLNTPLKLGGGATFFLGKNGFISADLDWVDYSNANIKSRDFDEGPDNQAIKSTYTSTINYRFGAEFRFNVLRLRGGYAYYGDPIANSEFDRSTNQISGGIGAKFNKFSIDLALINQSSKGLYSSYQVLDAQNNNIGPVTELENKIFTGMLTVGFNF</sequence>
<evidence type="ECO:0000256" key="5">
    <source>
        <dbReference type="ARBA" id="ARBA00022729"/>
    </source>
</evidence>
<comment type="caution">
    <text evidence="9">The sequence shown here is derived from an EMBL/GenBank/DDBJ whole genome shotgun (WGS) entry which is preliminary data.</text>
</comment>
<proteinExistence type="inferred from homology"/>
<keyword evidence="10" id="KW-1185">Reference proteome</keyword>
<comment type="similarity">
    <text evidence="2">Belongs to the OmpP1/FadL family.</text>
</comment>
<comment type="subcellular location">
    <subcellularLocation>
        <location evidence="1">Cell outer membrane</location>
        <topology evidence="1">Multi-pass membrane protein</topology>
    </subcellularLocation>
</comment>
<evidence type="ECO:0000313" key="10">
    <source>
        <dbReference type="Proteomes" id="UP000664480"/>
    </source>
</evidence>
<organism evidence="9 10">
    <name type="scientific">Algoriphagus pacificus</name>
    <dbReference type="NCBI Taxonomy" id="2811234"/>
    <lineage>
        <taxon>Bacteria</taxon>
        <taxon>Pseudomonadati</taxon>
        <taxon>Bacteroidota</taxon>
        <taxon>Cytophagia</taxon>
        <taxon>Cytophagales</taxon>
        <taxon>Cyclobacteriaceae</taxon>
        <taxon>Algoriphagus</taxon>
    </lineage>
</organism>
<evidence type="ECO:0000256" key="7">
    <source>
        <dbReference type="ARBA" id="ARBA00023237"/>
    </source>
</evidence>
<evidence type="ECO:0000256" key="2">
    <source>
        <dbReference type="ARBA" id="ARBA00008163"/>
    </source>
</evidence>
<dbReference type="PANTHER" id="PTHR35093:SF8">
    <property type="entry name" value="OUTER MEMBRANE PROTEIN NMB0088-RELATED"/>
    <property type="match status" value="1"/>
</dbReference>
<dbReference type="Gene3D" id="2.40.160.60">
    <property type="entry name" value="Outer membrane protein transport protein (OMPP1/FadL/TodX)"/>
    <property type="match status" value="1"/>
</dbReference>
<keyword evidence="5 8" id="KW-0732">Signal</keyword>
<evidence type="ECO:0000256" key="4">
    <source>
        <dbReference type="ARBA" id="ARBA00022692"/>
    </source>
</evidence>
<evidence type="ECO:0000256" key="1">
    <source>
        <dbReference type="ARBA" id="ARBA00004571"/>
    </source>
</evidence>
<reference evidence="9 10" key="1">
    <citation type="submission" date="2021-03" db="EMBL/GenBank/DDBJ databases">
        <title>novel species isolated from a fishpond in China.</title>
        <authorList>
            <person name="Lu H."/>
            <person name="Cai Z."/>
        </authorList>
    </citation>
    <scope>NUCLEOTIDE SEQUENCE [LARGE SCALE GENOMIC DNA]</scope>
    <source>
        <strain evidence="9 10">YJ13C</strain>
    </source>
</reference>
<keyword evidence="6" id="KW-0472">Membrane</keyword>
<evidence type="ECO:0000313" key="9">
    <source>
        <dbReference type="EMBL" id="MBN7815615.1"/>
    </source>
</evidence>